<dbReference type="Proteomes" id="UP000318331">
    <property type="component" value="Unassembled WGS sequence"/>
</dbReference>
<gene>
    <name evidence="5" type="ORF">FB466_1190</name>
</gene>
<dbReference type="Gene3D" id="3.10.129.10">
    <property type="entry name" value="Hotdog Thioesterase"/>
    <property type="match status" value="1"/>
</dbReference>
<comment type="caution">
    <text evidence="5">The sequence shown here is derived from an EMBL/GenBank/DDBJ whole genome shotgun (WGS) entry which is preliminary data.</text>
</comment>
<keyword evidence="6" id="KW-1185">Reference proteome</keyword>
<dbReference type="PANTHER" id="PTHR11049">
    <property type="entry name" value="ACYL COENZYME A THIOESTER HYDROLASE"/>
    <property type="match status" value="1"/>
</dbReference>
<organism evidence="5 6">
    <name type="scientific">Klugiella xanthotipulae</name>
    <dbReference type="NCBI Taxonomy" id="244735"/>
    <lineage>
        <taxon>Bacteria</taxon>
        <taxon>Bacillati</taxon>
        <taxon>Actinomycetota</taxon>
        <taxon>Actinomycetes</taxon>
        <taxon>Micrococcales</taxon>
        <taxon>Microbacteriaceae</taxon>
        <taxon>Klugiella</taxon>
    </lineage>
</organism>
<dbReference type="SUPFAM" id="SSF54637">
    <property type="entry name" value="Thioesterase/thiol ester dehydrase-isomerase"/>
    <property type="match status" value="1"/>
</dbReference>
<dbReference type="Pfam" id="PF03061">
    <property type="entry name" value="4HBT"/>
    <property type="match status" value="1"/>
</dbReference>
<dbReference type="GO" id="GO:0006637">
    <property type="term" value="P:acyl-CoA metabolic process"/>
    <property type="evidence" value="ECO:0007669"/>
    <property type="project" value="TreeGrafter"/>
</dbReference>
<proteinExistence type="inferred from homology"/>
<accession>A0A543I778</accession>
<comment type="similarity">
    <text evidence="1">Belongs to the acyl coenzyme A hydrolase family.</text>
</comment>
<evidence type="ECO:0000313" key="6">
    <source>
        <dbReference type="Proteomes" id="UP000318331"/>
    </source>
</evidence>
<evidence type="ECO:0000313" key="5">
    <source>
        <dbReference type="EMBL" id="TQM66350.1"/>
    </source>
</evidence>
<dbReference type="OrthoDB" id="8894489at2"/>
<feature type="domain" description="HotDog ACOT-type" evidence="4">
    <location>
        <begin position="2"/>
        <end position="112"/>
    </location>
</feature>
<evidence type="ECO:0000259" key="4">
    <source>
        <dbReference type="PROSITE" id="PS51770"/>
    </source>
</evidence>
<dbReference type="GO" id="GO:0005829">
    <property type="term" value="C:cytosol"/>
    <property type="evidence" value="ECO:0007669"/>
    <property type="project" value="TreeGrafter"/>
</dbReference>
<dbReference type="EMBL" id="VFPN01000001">
    <property type="protein sequence ID" value="TQM66350.1"/>
    <property type="molecule type" value="Genomic_DNA"/>
</dbReference>
<dbReference type="PROSITE" id="PS51770">
    <property type="entry name" value="HOTDOG_ACOT"/>
    <property type="match status" value="1"/>
</dbReference>
<dbReference type="InterPro" id="IPR006683">
    <property type="entry name" value="Thioestr_dom"/>
</dbReference>
<dbReference type="InterPro" id="IPR040170">
    <property type="entry name" value="Cytosol_ACT"/>
</dbReference>
<dbReference type="GO" id="GO:0052816">
    <property type="term" value="F:long-chain fatty acyl-CoA hydrolase activity"/>
    <property type="evidence" value="ECO:0007669"/>
    <property type="project" value="TreeGrafter"/>
</dbReference>
<dbReference type="InterPro" id="IPR029069">
    <property type="entry name" value="HotDog_dom_sf"/>
</dbReference>
<dbReference type="GO" id="GO:0009062">
    <property type="term" value="P:fatty acid catabolic process"/>
    <property type="evidence" value="ECO:0007669"/>
    <property type="project" value="TreeGrafter"/>
</dbReference>
<dbReference type="CDD" id="cd03442">
    <property type="entry name" value="BFIT_BACH"/>
    <property type="match status" value="1"/>
</dbReference>
<keyword evidence="2 3" id="KW-0378">Hydrolase</keyword>
<dbReference type="InterPro" id="IPR033120">
    <property type="entry name" value="HOTDOG_ACOT"/>
</dbReference>
<sequence length="138" mass="15457">MTTASYTVRKWVKPEDLNQHGTLFGGSLLRWIDEEAAICAIYQLGNDRMVTKFLSEINFVSSSVRGDLIEMNFRVVAFGRTSVTLKCHVRNVFTDDEVLTISTIVLVGLGDNGLPVEHGFIEAAEGNERIPRRASRRL</sequence>
<protein>
    <submittedName>
        <fullName evidence="5">Acyl-CoA hydrolase</fullName>
    </submittedName>
</protein>
<reference evidence="5 6" key="1">
    <citation type="submission" date="2019-06" db="EMBL/GenBank/DDBJ databases">
        <title>Sequencing the genomes of 1000 actinobacteria strains.</title>
        <authorList>
            <person name="Klenk H.-P."/>
        </authorList>
    </citation>
    <scope>NUCLEOTIDE SEQUENCE [LARGE SCALE GENOMIC DNA]</scope>
    <source>
        <strain evidence="5 6">DSM 18031</strain>
    </source>
</reference>
<evidence type="ECO:0000256" key="1">
    <source>
        <dbReference type="ARBA" id="ARBA00010458"/>
    </source>
</evidence>
<name>A0A543I778_9MICO</name>
<dbReference type="AlphaFoldDB" id="A0A543I778"/>
<evidence type="ECO:0000256" key="3">
    <source>
        <dbReference type="PROSITE-ProRule" id="PRU01106"/>
    </source>
</evidence>
<dbReference type="PANTHER" id="PTHR11049:SF31">
    <property type="entry name" value="HOTDOG ACOT-TYPE DOMAIN-CONTAINING PROTEIN"/>
    <property type="match status" value="1"/>
</dbReference>
<evidence type="ECO:0000256" key="2">
    <source>
        <dbReference type="ARBA" id="ARBA00022801"/>
    </source>
</evidence>